<dbReference type="PROSITE" id="PS50157">
    <property type="entry name" value="ZINC_FINGER_C2H2_2"/>
    <property type="match status" value="20"/>
</dbReference>
<dbReference type="Gene3D" id="3.30.160.60">
    <property type="entry name" value="Classic Zinc Finger"/>
    <property type="match status" value="12"/>
</dbReference>
<feature type="domain" description="C2H2-type" evidence="10">
    <location>
        <begin position="248"/>
        <end position="276"/>
    </location>
</feature>
<sequence length="1661" mass="193028">MALKLGKCRLCLKLGDFYSIFTVDNAVQLAEMVMECARIKVFEGDGLPDKICSECIQKLSSAYIFKQQCERSDQELRRNYVPPPGFSDTPPSTNRQSSDSAFSGHTEHSGQVKPSSSTDSKTTPNRKRSHGSIDNVSVTSRSHDRPSSTKRVEELRKSQKRARLNSENTDSDFDYSASQFSAETDSDEPLLRTDYKCEKCDRSFKSVKSRSAHMKTHSGGKASLGENAVVNIPKKKVLEDAMDSDSKLNCEKCGKTFKLKIMLKRHLETCETSPHKILMEKLDKSPQKELLVSLQPIDMLQARRLDCEICTTKFKTIDNLRKHMRVVHAAVLKRDRAEPKEEKENGLTTVPCLFCQKPFQDYYGHSEHFLKCPQKRSLESYSCPICHKVLSKINVYILHMKSMHFGERLLDEPMDESTSTPKAEFFECRMCSKRLASQELLITHLASHMSNMDNNAAVDDDSRASTPIDSISVNSSYSNTYGPKGTLNCSQCDKSFKYKKALETHELKHSTGEIDIKVEPPDKSASTSLLSESQLQLPRAENSESESSHDEAEDNTCDICEKQFSYRRLLLQHKRTKHNMSSGTKRAKITLKDCMVRCLICDIEMKVSAINEHNQKHITVNIKPRNMYTCGVVECAEKFKSCSALANHIKLIHRLKQQPKQSQKLPRLEGGSDLADFCEVVVTKTEPLDTLQSHNGFGEVPVTNGEQAAGPLVNMSGFTCTICGKVMGTLISLKRHINWHTNVGNNIEKMIECFVCKEKFRFQCHYKLHMREHYRDTNLDPKFLTCSICNRKSKHLRAAQAHMNFHKQTRFKNKDYQCSICKRVFQYRKVYLSHMAIHYKRGESVQNTIVGDVVPNNLDRTIFDGTHTCHLCKKVCDSETSLKHHIIWHKSKTSLFGARHECYVCQLVFTNKRRLELHIRSHYEDENGPYKCQICGKGYIDEEYFKRHVKGHNFDHQSHKKRIEKLRKDKVKCPICARYYPDLVKLIRHLRRTHPESKMIKEDPDAPPPIYYSCKLCAKVFMDERRLQHHEEAHLRKPEFFKCKFCGKKTISLKNHRIHIKGHLCEKHLDNPLQCPHCEETFIKGYGLHHHLRDAHGINETWIADRKEQTLDGPLKEFQCSICFKILASKGNFERHIDYHNSLRCNYCFEYFSTLRFLEGHLSFSCDKKKLIGDSEIYPKKVKCHVCYKAFHLQVKLDCHLRTQHNIKVNKEASSGRKDIVCDYCFRVFENEDALTTHKLYHRTIGYYGCLYCKRKFNTMTLYRKHKNYHYSQLNVDNPTKCEHCDETFVAFREMIYHMRDEHGDNKEWIVMPKESIEEKCPICNKIFYNLHKHLTYHEENRCKKCGEYFYSRIDYDNHLCAIESDDDGVEIVDGTFQPKYEECRFCFKPVTRKNSKRLHNQIHQVSGAISCRFCTLKFKTMEAFNIHAFSHRSRKYNKKPIKCRKCGEKFVKYGVFIKHMKNEHKSLKKMHYRAVVKAERCVVCGDDFPNLHNHYRAHLQNQCHGCNKYFTSYKLFSQHECGKEDADPSKVFTCDEDLVALINSYIPKDEKDDEKYYGYNDDEEEGEDEPFEENKSQHSQQSEPIDDEQEHKNVKFFTESQDEESQDERILHDMVQSPIISDVLSLYQKKEDNDCEIVNLTDDDSMDVDVSVPVITIDDD</sequence>
<feature type="domain" description="C2H2-type" evidence="10">
    <location>
        <begin position="1073"/>
        <end position="1101"/>
    </location>
</feature>
<dbReference type="Gene3D" id="3.40.1800.20">
    <property type="match status" value="1"/>
</dbReference>
<reference evidence="13" key="1">
    <citation type="submission" date="2025-08" db="UniProtKB">
        <authorList>
            <consortium name="RefSeq"/>
        </authorList>
    </citation>
    <scope>IDENTIFICATION</scope>
    <source>
        <tissue evidence="13">Whole larvae</tissue>
    </source>
</reference>
<evidence type="ECO:0000313" key="13">
    <source>
        <dbReference type="RefSeq" id="XP_026764795.2"/>
    </source>
</evidence>
<feature type="domain" description="C2H2-type" evidence="10">
    <location>
        <begin position="900"/>
        <end position="927"/>
    </location>
</feature>
<feature type="domain" description="C2H2-type" evidence="10">
    <location>
        <begin position="930"/>
        <end position="957"/>
    </location>
</feature>
<dbReference type="PANTHER" id="PTHR24376:SF235">
    <property type="entry name" value="C2H2-TYPE DOMAIN-CONTAINING PROTEIN"/>
    <property type="match status" value="1"/>
</dbReference>
<dbReference type="Pfam" id="PF13912">
    <property type="entry name" value="zf-C2H2_6"/>
    <property type="match status" value="2"/>
</dbReference>
<dbReference type="GO" id="GO:0001227">
    <property type="term" value="F:DNA-binding transcription repressor activity, RNA polymerase II-specific"/>
    <property type="evidence" value="ECO:0007669"/>
    <property type="project" value="TreeGrafter"/>
</dbReference>
<dbReference type="InterPro" id="IPR013087">
    <property type="entry name" value="Znf_C2H2_type"/>
</dbReference>
<keyword evidence="3" id="KW-0677">Repeat</keyword>
<dbReference type="Pfam" id="PF00096">
    <property type="entry name" value="zf-C2H2"/>
    <property type="match status" value="4"/>
</dbReference>
<evidence type="ECO:0000256" key="2">
    <source>
        <dbReference type="ARBA" id="ARBA00022723"/>
    </source>
</evidence>
<dbReference type="KEGG" id="gmw:113523109"/>
<dbReference type="PROSITE" id="PS00028">
    <property type="entry name" value="ZINC_FINGER_C2H2_1"/>
    <property type="match status" value="22"/>
</dbReference>
<evidence type="ECO:0000256" key="3">
    <source>
        <dbReference type="ARBA" id="ARBA00022737"/>
    </source>
</evidence>
<keyword evidence="12" id="KW-1185">Reference proteome</keyword>
<evidence type="ECO:0000256" key="6">
    <source>
        <dbReference type="ARBA" id="ARBA00023242"/>
    </source>
</evidence>
<feature type="domain" description="C2H2-type" evidence="10">
    <location>
        <begin position="628"/>
        <end position="658"/>
    </location>
</feature>
<comment type="subcellular location">
    <subcellularLocation>
        <location evidence="1">Nucleus</location>
    </subcellularLocation>
</comment>
<name>A0A6J1X9D7_GALME</name>
<evidence type="ECO:0000256" key="4">
    <source>
        <dbReference type="ARBA" id="ARBA00022771"/>
    </source>
</evidence>
<feature type="domain" description="ZAD" evidence="11">
    <location>
        <begin position="6"/>
        <end position="79"/>
    </location>
</feature>
<feature type="region of interest" description="Disordered" evidence="9">
    <location>
        <begin position="77"/>
        <end position="185"/>
    </location>
</feature>
<feature type="domain" description="C2H2-type" evidence="10">
    <location>
        <begin position="195"/>
        <end position="222"/>
    </location>
</feature>
<evidence type="ECO:0000256" key="8">
    <source>
        <dbReference type="PROSITE-ProRule" id="PRU01263"/>
    </source>
</evidence>
<feature type="domain" description="C2H2-type" evidence="10">
    <location>
        <begin position="718"/>
        <end position="742"/>
    </location>
</feature>
<feature type="compositionally biased region" description="Low complexity" evidence="9">
    <location>
        <begin position="524"/>
        <end position="537"/>
    </location>
</feature>
<feature type="domain" description="C2H2-type" evidence="10">
    <location>
        <begin position="487"/>
        <end position="514"/>
    </location>
</feature>
<dbReference type="Proteomes" id="UP001652740">
    <property type="component" value="Unplaced"/>
</dbReference>
<dbReference type="GO" id="GO:0000978">
    <property type="term" value="F:RNA polymerase II cis-regulatory region sequence-specific DNA binding"/>
    <property type="evidence" value="ECO:0007669"/>
    <property type="project" value="TreeGrafter"/>
</dbReference>
<protein>
    <submittedName>
        <fullName evidence="13">Zinc finger protein 729-like</fullName>
    </submittedName>
</protein>
<dbReference type="SMART" id="SM00868">
    <property type="entry name" value="zf-AD"/>
    <property type="match status" value="1"/>
</dbReference>
<feature type="domain" description="C2H2-type" evidence="10">
    <location>
        <begin position="1041"/>
        <end position="1068"/>
    </location>
</feature>
<feature type="domain" description="C2H2-type" evidence="10">
    <location>
        <begin position="1442"/>
        <end position="1470"/>
    </location>
</feature>
<dbReference type="InterPro" id="IPR012934">
    <property type="entry name" value="Znf_AD"/>
</dbReference>
<feature type="binding site" evidence="8">
    <location>
        <position position="11"/>
    </location>
    <ligand>
        <name>Zn(2+)</name>
        <dbReference type="ChEBI" id="CHEBI:29105"/>
    </ligand>
</feature>
<feature type="domain" description="C2H2-type" evidence="10">
    <location>
        <begin position="381"/>
        <end position="409"/>
    </location>
</feature>
<feature type="binding site" evidence="8">
    <location>
        <position position="52"/>
    </location>
    <ligand>
        <name>Zn(2+)</name>
        <dbReference type="ChEBI" id="CHEBI:29105"/>
    </ligand>
</feature>
<feature type="compositionally biased region" description="Basic and acidic residues" evidence="9">
    <location>
        <begin position="141"/>
        <end position="157"/>
    </location>
</feature>
<evidence type="ECO:0000259" key="10">
    <source>
        <dbReference type="PROSITE" id="PS50157"/>
    </source>
</evidence>
<dbReference type="SMART" id="SM00355">
    <property type="entry name" value="ZnF_C2H2"/>
    <property type="match status" value="32"/>
</dbReference>
<dbReference type="PROSITE" id="PS51915">
    <property type="entry name" value="ZAD"/>
    <property type="match status" value="1"/>
</dbReference>
<dbReference type="GO" id="GO:0008270">
    <property type="term" value="F:zinc ion binding"/>
    <property type="evidence" value="ECO:0007669"/>
    <property type="project" value="UniProtKB-UniRule"/>
</dbReference>
<feature type="domain" description="C2H2-type" evidence="10">
    <location>
        <begin position="426"/>
        <end position="453"/>
    </location>
</feature>
<keyword evidence="5 8" id="KW-0862">Zinc</keyword>
<dbReference type="GO" id="GO:0005654">
    <property type="term" value="C:nucleoplasm"/>
    <property type="evidence" value="ECO:0007669"/>
    <property type="project" value="TreeGrafter"/>
</dbReference>
<dbReference type="RefSeq" id="XP_026764795.2">
    <property type="nucleotide sequence ID" value="XM_026908994.3"/>
</dbReference>
<feature type="compositionally biased region" description="Acidic residues" evidence="9">
    <location>
        <begin position="1561"/>
        <end position="1572"/>
    </location>
</feature>
<dbReference type="PANTHER" id="PTHR24376">
    <property type="entry name" value="ZINC FINGER PROTEIN"/>
    <property type="match status" value="1"/>
</dbReference>
<feature type="domain" description="C2H2-type" evidence="10">
    <location>
        <begin position="971"/>
        <end position="999"/>
    </location>
</feature>
<feature type="compositionally biased region" description="Basic and acidic residues" evidence="9">
    <location>
        <begin position="513"/>
        <end position="522"/>
    </location>
</feature>
<feature type="region of interest" description="Disordered" evidence="9">
    <location>
        <begin position="1553"/>
        <end position="1592"/>
    </location>
</feature>
<feature type="compositionally biased region" description="Low complexity" evidence="9">
    <location>
        <begin position="113"/>
        <end position="123"/>
    </location>
</feature>
<gene>
    <name evidence="13" type="primary">LOC113523109</name>
</gene>
<dbReference type="InParanoid" id="A0A6J1X9D7"/>
<keyword evidence="6" id="KW-0539">Nucleus</keyword>
<feature type="domain" description="C2H2-type" evidence="10">
    <location>
        <begin position="1248"/>
        <end position="1275"/>
    </location>
</feature>
<feature type="domain" description="C2H2-type" evidence="10">
    <location>
        <begin position="1280"/>
        <end position="1308"/>
    </location>
</feature>
<feature type="compositionally biased region" description="Polar residues" evidence="9">
    <location>
        <begin position="89"/>
        <end position="103"/>
    </location>
</feature>
<evidence type="ECO:0000256" key="9">
    <source>
        <dbReference type="SAM" id="MobiDB-lite"/>
    </source>
</evidence>
<feature type="domain" description="C2H2-type" evidence="10">
    <location>
        <begin position="1012"/>
        <end position="1039"/>
    </location>
</feature>
<dbReference type="SUPFAM" id="SSF57716">
    <property type="entry name" value="Glucocorticoid receptor-like (DNA-binding domain)"/>
    <property type="match status" value="1"/>
</dbReference>
<feature type="domain" description="C2H2-type" evidence="10">
    <location>
        <begin position="816"/>
        <end position="843"/>
    </location>
</feature>
<dbReference type="SUPFAM" id="SSF57667">
    <property type="entry name" value="beta-beta-alpha zinc fingers"/>
    <property type="match status" value="7"/>
</dbReference>
<evidence type="ECO:0000256" key="7">
    <source>
        <dbReference type="PROSITE-ProRule" id="PRU00042"/>
    </source>
</evidence>
<feature type="binding site" evidence="8">
    <location>
        <position position="55"/>
    </location>
    <ligand>
        <name>Zn(2+)</name>
        <dbReference type="ChEBI" id="CHEBI:29105"/>
    </ligand>
</feature>
<feature type="region of interest" description="Disordered" evidence="9">
    <location>
        <begin position="513"/>
        <end position="554"/>
    </location>
</feature>
<evidence type="ECO:0000256" key="5">
    <source>
        <dbReference type="ARBA" id="ARBA00022833"/>
    </source>
</evidence>
<dbReference type="GeneID" id="113523109"/>
<feature type="domain" description="C2H2-type" evidence="10">
    <location>
        <begin position="305"/>
        <end position="329"/>
    </location>
</feature>
<evidence type="ECO:0000256" key="1">
    <source>
        <dbReference type="ARBA" id="ARBA00004123"/>
    </source>
</evidence>
<dbReference type="InterPro" id="IPR036236">
    <property type="entry name" value="Znf_C2H2_sf"/>
</dbReference>
<accession>A0A6J1X9D7</accession>
<proteinExistence type="predicted"/>
<dbReference type="Pfam" id="PF07776">
    <property type="entry name" value="zf-AD"/>
    <property type="match status" value="1"/>
</dbReference>
<evidence type="ECO:0000259" key="11">
    <source>
        <dbReference type="PROSITE" id="PS51915"/>
    </source>
</evidence>
<feature type="binding site" evidence="8">
    <location>
        <position position="8"/>
    </location>
    <ligand>
        <name>Zn(2+)</name>
        <dbReference type="ChEBI" id="CHEBI:29105"/>
    </ligand>
</feature>
<organism evidence="12 13">
    <name type="scientific">Galleria mellonella</name>
    <name type="common">Greater wax moth</name>
    <dbReference type="NCBI Taxonomy" id="7137"/>
    <lineage>
        <taxon>Eukaryota</taxon>
        <taxon>Metazoa</taxon>
        <taxon>Ecdysozoa</taxon>
        <taxon>Arthropoda</taxon>
        <taxon>Hexapoda</taxon>
        <taxon>Insecta</taxon>
        <taxon>Pterygota</taxon>
        <taxon>Neoptera</taxon>
        <taxon>Endopterygota</taxon>
        <taxon>Lepidoptera</taxon>
        <taxon>Glossata</taxon>
        <taxon>Ditrysia</taxon>
        <taxon>Pyraloidea</taxon>
        <taxon>Pyralidae</taxon>
        <taxon>Galleriinae</taxon>
        <taxon>Galleria</taxon>
    </lineage>
</organism>
<keyword evidence="2 8" id="KW-0479">Metal-binding</keyword>
<evidence type="ECO:0000313" key="12">
    <source>
        <dbReference type="Proteomes" id="UP001652740"/>
    </source>
</evidence>
<feature type="domain" description="C2H2-type" evidence="10">
    <location>
        <begin position="555"/>
        <end position="583"/>
    </location>
</feature>
<keyword evidence="4 7" id="KW-0863">Zinc-finger</keyword>
<feature type="domain" description="C2H2-type" evidence="10">
    <location>
        <begin position="1118"/>
        <end position="1145"/>
    </location>
</feature>